<feature type="region of interest" description="Disordered" evidence="1">
    <location>
        <begin position="135"/>
        <end position="163"/>
    </location>
</feature>
<reference evidence="3 4" key="1">
    <citation type="journal article" date="2014" name="Mol. Plant">
        <title>Chromosome Scale Genome Assembly and Transcriptome Profiling of Nannochloropsis gaditana in Nitrogen Depletion.</title>
        <authorList>
            <person name="Corteggiani Carpinelli E."/>
            <person name="Telatin A."/>
            <person name="Vitulo N."/>
            <person name="Forcato C."/>
            <person name="D'Angelo M."/>
            <person name="Schiavon R."/>
            <person name="Vezzi A."/>
            <person name="Giacometti G.M."/>
            <person name="Morosinotto T."/>
            <person name="Valle G."/>
        </authorList>
    </citation>
    <scope>NUCLEOTIDE SEQUENCE [LARGE SCALE GENOMIC DNA]</scope>
    <source>
        <strain evidence="3 4">B-31</strain>
    </source>
</reference>
<evidence type="ECO:0000256" key="2">
    <source>
        <dbReference type="SAM" id="SignalP"/>
    </source>
</evidence>
<evidence type="ECO:0000313" key="3">
    <source>
        <dbReference type="EMBL" id="EWM27792.1"/>
    </source>
</evidence>
<keyword evidence="4" id="KW-1185">Reference proteome</keyword>
<keyword evidence="2" id="KW-0732">Signal</keyword>
<feature type="signal peptide" evidence="2">
    <location>
        <begin position="1"/>
        <end position="21"/>
    </location>
</feature>
<dbReference type="OrthoDB" id="196898at2759"/>
<gene>
    <name evidence="3" type="ORF">Naga_100324g5</name>
</gene>
<dbReference type="EMBL" id="AZIL01000401">
    <property type="protein sequence ID" value="EWM27792.1"/>
    <property type="molecule type" value="Genomic_DNA"/>
</dbReference>
<accession>W7TNY5</accession>
<evidence type="ECO:0000256" key="1">
    <source>
        <dbReference type="SAM" id="MobiDB-lite"/>
    </source>
</evidence>
<comment type="caution">
    <text evidence="3">The sequence shown here is derived from an EMBL/GenBank/DDBJ whole genome shotgun (WGS) entry which is preliminary data.</text>
</comment>
<protein>
    <submittedName>
        <fullName evidence="3">Uncharacterized protein</fullName>
    </submittedName>
</protein>
<evidence type="ECO:0000313" key="4">
    <source>
        <dbReference type="Proteomes" id="UP000019335"/>
    </source>
</evidence>
<proteinExistence type="predicted"/>
<feature type="chain" id="PRO_5004901071" evidence="2">
    <location>
        <begin position="22"/>
        <end position="247"/>
    </location>
</feature>
<feature type="compositionally biased region" description="Low complexity" evidence="1">
    <location>
        <begin position="137"/>
        <end position="147"/>
    </location>
</feature>
<dbReference type="Proteomes" id="UP000019335">
    <property type="component" value="Chromosome 6"/>
</dbReference>
<name>W7TNY5_9STRA</name>
<dbReference type="AlphaFoldDB" id="W7TNY5"/>
<organism evidence="3 4">
    <name type="scientific">Nannochloropsis gaditana</name>
    <dbReference type="NCBI Taxonomy" id="72520"/>
    <lineage>
        <taxon>Eukaryota</taxon>
        <taxon>Sar</taxon>
        <taxon>Stramenopiles</taxon>
        <taxon>Ochrophyta</taxon>
        <taxon>Eustigmatophyceae</taxon>
        <taxon>Eustigmatales</taxon>
        <taxon>Monodopsidaceae</taxon>
        <taxon>Nannochloropsis</taxon>
    </lineage>
</organism>
<sequence length="247" mass="26990">MPRSLFSSLLLSALLIGHIHAFLLPAITRNMGQSIVFCASLASVDVSSPPSMSSTSSSPASIPSEAEWAKIFGRLADKAIFMDESAGQCCHSGCDNCEWRYDFDIMRAARPKWLVTYAERKFDSDAHTAKWTALFDPPASSPTSSTPVSDEDMFNTETAGPTSLASPTVLAERLSALPFLAPLGPTVTVTADEPLESETAVWLWDKLLPPGSKSAVLTARLMERRLREWANGKDSLMWGDFLAEMRR</sequence>